<keyword evidence="1" id="KW-0479">Metal-binding</keyword>
<dbReference type="EMBL" id="SDMP01000016">
    <property type="protein sequence ID" value="RYR03361.1"/>
    <property type="molecule type" value="Genomic_DNA"/>
</dbReference>
<dbReference type="PANTHER" id="PTHR31669:SF292">
    <property type="entry name" value="OS02G0262500 PROTEIN"/>
    <property type="match status" value="1"/>
</dbReference>
<dbReference type="GO" id="GO:0006355">
    <property type="term" value="P:regulation of DNA-templated transcription"/>
    <property type="evidence" value="ECO:0007669"/>
    <property type="project" value="UniProtKB-UniRule"/>
</dbReference>
<sequence length="358" mass="40908">MKIADFEAEWAQAVIDFELGDKLWASQIYEKREIWANSYLRNKFCAGFWTTSRCEGINANVKKFLTSRYSILELVQNLELLVREYQNNELLAKFNTLYGMPVITSCLDSIERSAAKVYMFFVMKHEHLYAIPDRLIIKRWRQDAKDIGQYVDDIEEESERGFLLRHGALYAASQWMLFVGAKKQELFRVALNGIRNVCRDLENGNAKPTDGASKRVDVGIRDPVVVRTKGAPSSKKLKSKKRRCTTCRKTGHTKRRCTVSRRSFNETDATKGADISNTDRAEVKNVEADCKKGVTIAGVDVDVLEEHLSGDKKCDGDRIVCTAQSQNMQELGDQNELDWETKVMDILRKLNPRTEAKS</sequence>
<keyword evidence="1" id="KW-0862">Zinc</keyword>
<reference evidence="2 3" key="1">
    <citation type="submission" date="2019-01" db="EMBL/GenBank/DDBJ databases">
        <title>Sequencing of cultivated peanut Arachis hypogaea provides insights into genome evolution and oil improvement.</title>
        <authorList>
            <person name="Chen X."/>
        </authorList>
    </citation>
    <scope>NUCLEOTIDE SEQUENCE [LARGE SCALE GENOMIC DNA]</scope>
    <source>
        <strain evidence="3">cv. Fuhuasheng</strain>
        <tissue evidence="2">Leaves</tissue>
    </source>
</reference>
<dbReference type="SUPFAM" id="SSF57756">
    <property type="entry name" value="Retrovirus zinc finger-like domains"/>
    <property type="match status" value="1"/>
</dbReference>
<evidence type="ECO:0000313" key="2">
    <source>
        <dbReference type="EMBL" id="RYR03361.1"/>
    </source>
</evidence>
<dbReference type="PANTHER" id="PTHR31669">
    <property type="entry name" value="PROTEIN FAR1-RELATED SEQUENCE 10-RELATED"/>
    <property type="match status" value="1"/>
</dbReference>
<protein>
    <recommendedName>
        <fullName evidence="1">Protein FAR1-RELATED SEQUENCE</fullName>
    </recommendedName>
</protein>
<keyword evidence="3" id="KW-1185">Reference proteome</keyword>
<dbReference type="InterPro" id="IPR036875">
    <property type="entry name" value="Znf_CCHC_sf"/>
</dbReference>
<dbReference type="GO" id="GO:0008270">
    <property type="term" value="F:zinc ion binding"/>
    <property type="evidence" value="ECO:0007669"/>
    <property type="project" value="UniProtKB-UniRule"/>
</dbReference>
<gene>
    <name evidence="2" type="ORF">Ahy_B06g082252</name>
</gene>
<organism evidence="2 3">
    <name type="scientific">Arachis hypogaea</name>
    <name type="common">Peanut</name>
    <dbReference type="NCBI Taxonomy" id="3818"/>
    <lineage>
        <taxon>Eukaryota</taxon>
        <taxon>Viridiplantae</taxon>
        <taxon>Streptophyta</taxon>
        <taxon>Embryophyta</taxon>
        <taxon>Tracheophyta</taxon>
        <taxon>Spermatophyta</taxon>
        <taxon>Magnoliopsida</taxon>
        <taxon>eudicotyledons</taxon>
        <taxon>Gunneridae</taxon>
        <taxon>Pentapetalae</taxon>
        <taxon>rosids</taxon>
        <taxon>fabids</taxon>
        <taxon>Fabales</taxon>
        <taxon>Fabaceae</taxon>
        <taxon>Papilionoideae</taxon>
        <taxon>50 kb inversion clade</taxon>
        <taxon>dalbergioids sensu lato</taxon>
        <taxon>Dalbergieae</taxon>
        <taxon>Pterocarpus clade</taxon>
        <taxon>Arachis</taxon>
    </lineage>
</organism>
<dbReference type="AlphaFoldDB" id="A0A444YN68"/>
<comment type="similarity">
    <text evidence="1">Belongs to the FHY3/FAR1 family.</text>
</comment>
<dbReference type="InterPro" id="IPR031052">
    <property type="entry name" value="FHY3/FAR1"/>
</dbReference>
<keyword evidence="1" id="KW-0539">Nucleus</keyword>
<comment type="function">
    <text evidence="1">Putative transcription activator involved in regulating light control of development.</text>
</comment>
<dbReference type="GO" id="GO:0005634">
    <property type="term" value="C:nucleus"/>
    <property type="evidence" value="ECO:0007669"/>
    <property type="project" value="UniProtKB-SubCell"/>
</dbReference>
<proteinExistence type="inferred from homology"/>
<dbReference type="GO" id="GO:0003676">
    <property type="term" value="F:nucleic acid binding"/>
    <property type="evidence" value="ECO:0007669"/>
    <property type="project" value="InterPro"/>
</dbReference>
<evidence type="ECO:0000313" key="3">
    <source>
        <dbReference type="Proteomes" id="UP000289738"/>
    </source>
</evidence>
<name>A0A444YN68_ARAHY</name>
<comment type="caution">
    <text evidence="2">The sequence shown here is derived from an EMBL/GenBank/DDBJ whole genome shotgun (WGS) entry which is preliminary data.</text>
</comment>
<keyword evidence="1" id="KW-0863">Zinc-finger</keyword>
<comment type="subcellular location">
    <subcellularLocation>
        <location evidence="1">Nucleus</location>
    </subcellularLocation>
</comment>
<evidence type="ECO:0000256" key="1">
    <source>
        <dbReference type="RuleBase" id="RU367018"/>
    </source>
</evidence>
<dbReference type="Proteomes" id="UP000289738">
    <property type="component" value="Chromosome B06"/>
</dbReference>
<accession>A0A444YN68</accession>